<comment type="caution">
    <text evidence="2">The sequence shown here is derived from an EMBL/GenBank/DDBJ whole genome shotgun (WGS) entry which is preliminary data.</text>
</comment>
<accession>A0A023B5Z5</accession>
<evidence type="ECO:0000313" key="2">
    <source>
        <dbReference type="EMBL" id="EZG61428.1"/>
    </source>
</evidence>
<protein>
    <submittedName>
        <fullName evidence="2">Uncharacterized protein</fullName>
    </submittedName>
</protein>
<dbReference type="Proteomes" id="UP000019763">
    <property type="component" value="Unassembled WGS sequence"/>
</dbReference>
<name>A0A023B5Z5_GRENI</name>
<dbReference type="VEuPathDB" id="CryptoDB:GNI_088690"/>
<feature type="non-terminal residue" evidence="2">
    <location>
        <position position="356"/>
    </location>
</feature>
<feature type="region of interest" description="Disordered" evidence="1">
    <location>
        <begin position="84"/>
        <end position="356"/>
    </location>
</feature>
<gene>
    <name evidence="2" type="ORF">GNI_088690</name>
</gene>
<proteinExistence type="predicted"/>
<dbReference type="GeneID" id="22913160"/>
<feature type="compositionally biased region" description="Basic and acidic residues" evidence="1">
    <location>
        <begin position="239"/>
        <end position="251"/>
    </location>
</feature>
<dbReference type="AlphaFoldDB" id="A0A023B5Z5"/>
<feature type="compositionally biased region" description="Polar residues" evidence="1">
    <location>
        <begin position="114"/>
        <end position="127"/>
    </location>
</feature>
<evidence type="ECO:0000256" key="1">
    <source>
        <dbReference type="SAM" id="MobiDB-lite"/>
    </source>
</evidence>
<feature type="compositionally biased region" description="Polar residues" evidence="1">
    <location>
        <begin position="166"/>
        <end position="178"/>
    </location>
</feature>
<keyword evidence="3" id="KW-1185">Reference proteome</keyword>
<feature type="compositionally biased region" description="Basic and acidic residues" evidence="1">
    <location>
        <begin position="293"/>
        <end position="303"/>
    </location>
</feature>
<sequence length="356" mass="40223">MQYHSPRQYDGGTPSTVWGTPTNMMITSTNNQQQVSEKRDEIIYRTSRYDIVELWHRGGKPAANLKYSGERGPVKRWRRRTGTGGVIYHHHHRRRRSSGNSGDRALREPPFQTDHYTINSTNDSNTPALVSHSLDDDDDALSEATLSVEILPDSDDDYDSKRDSGQESGEQTARQTAENGGPGRKDQDWKDQDWKDQDWKDQDWKDEDLRSGFTGGGRTSGNASWQRNKSGPKLGPKGGELDRGSGHKDSQREEEELQHRKSGKPSQEESRHRRKDEELKAESTKSGKHTKQGPKDAEIDRKTGHSQPGDELQCRQSDKQGHGDTLSDGKVDRGSCKPVHKDTRPQSKNNEVNQES</sequence>
<feature type="compositionally biased region" description="Basic and acidic residues" evidence="1">
    <location>
        <begin position="312"/>
        <end position="345"/>
    </location>
</feature>
<organism evidence="2 3">
    <name type="scientific">Gregarina niphandrodes</name>
    <name type="common">Septate eugregarine</name>
    <dbReference type="NCBI Taxonomy" id="110365"/>
    <lineage>
        <taxon>Eukaryota</taxon>
        <taxon>Sar</taxon>
        <taxon>Alveolata</taxon>
        <taxon>Apicomplexa</taxon>
        <taxon>Conoidasida</taxon>
        <taxon>Gregarinasina</taxon>
        <taxon>Eugregarinorida</taxon>
        <taxon>Gregarinidae</taxon>
        <taxon>Gregarina</taxon>
    </lineage>
</organism>
<reference evidence="2" key="1">
    <citation type="submission" date="2013-12" db="EMBL/GenBank/DDBJ databases">
        <authorList>
            <person name="Omoto C.K."/>
            <person name="Sibley D."/>
            <person name="Venepally P."/>
            <person name="Hadjithomas M."/>
            <person name="Karamycheva S."/>
            <person name="Brunk B."/>
            <person name="Roos D."/>
            <person name="Caler E."/>
            <person name="Lorenzi H."/>
        </authorList>
    </citation>
    <scope>NUCLEOTIDE SEQUENCE</scope>
</reference>
<dbReference type="RefSeq" id="XP_011130747.1">
    <property type="nucleotide sequence ID" value="XM_011132445.1"/>
</dbReference>
<feature type="compositionally biased region" description="Basic and acidic residues" evidence="1">
    <location>
        <begin position="266"/>
        <end position="285"/>
    </location>
</feature>
<dbReference type="EMBL" id="AFNH02000666">
    <property type="protein sequence ID" value="EZG61428.1"/>
    <property type="molecule type" value="Genomic_DNA"/>
</dbReference>
<feature type="compositionally biased region" description="Basic residues" evidence="1">
    <location>
        <begin position="88"/>
        <end position="97"/>
    </location>
</feature>
<feature type="compositionally biased region" description="Basic and acidic residues" evidence="1">
    <location>
        <begin position="183"/>
        <end position="210"/>
    </location>
</feature>
<evidence type="ECO:0000313" key="3">
    <source>
        <dbReference type="Proteomes" id="UP000019763"/>
    </source>
</evidence>
<feature type="compositionally biased region" description="Polar residues" evidence="1">
    <location>
        <begin position="346"/>
        <end position="356"/>
    </location>
</feature>